<name>A0A5B9DJD8_9HYPH</name>
<evidence type="ECO:0000313" key="1">
    <source>
        <dbReference type="EMBL" id="QEE19411.1"/>
    </source>
</evidence>
<proteinExistence type="predicted"/>
<gene>
    <name evidence="1" type="ORF">FNA67_04135</name>
</gene>
<organism evidence="1 2">
    <name type="scientific">Paradevosia tibetensis</name>
    <dbReference type="NCBI Taxonomy" id="1447062"/>
    <lineage>
        <taxon>Bacteria</taxon>
        <taxon>Pseudomonadati</taxon>
        <taxon>Pseudomonadota</taxon>
        <taxon>Alphaproteobacteria</taxon>
        <taxon>Hyphomicrobiales</taxon>
        <taxon>Devosiaceae</taxon>
        <taxon>Paradevosia</taxon>
    </lineage>
</organism>
<dbReference type="Proteomes" id="UP000321062">
    <property type="component" value="Chromosome"/>
</dbReference>
<dbReference type="RefSeq" id="WP_147655169.1">
    <property type="nucleotide sequence ID" value="NZ_BMFM01000001.1"/>
</dbReference>
<sequence length="87" mass="8860">MPGRYRNRAENLEGPAAHGFSVTPDDATALPEITRALYVGVDGDVSVEFVSGANALLAGVPGGTLLPIRVAKVLASGTTAEEIVGLV</sequence>
<protein>
    <submittedName>
        <fullName evidence="1">Uncharacterized protein</fullName>
    </submittedName>
</protein>
<accession>A0A5B9DJD8</accession>
<dbReference type="OrthoDB" id="7916272at2"/>
<dbReference type="KEGG" id="yti:FNA67_04135"/>
<reference evidence="1 2" key="1">
    <citation type="journal article" date="2015" name="Int. J. Syst. Evol. Microbiol.">
        <title>Youhaiella tibetensis gen. nov., sp. nov., isolated from subsurface sediment.</title>
        <authorList>
            <person name="Wang Y.X."/>
            <person name="Huang F.Q."/>
            <person name="Nogi Y."/>
            <person name="Pang S.J."/>
            <person name="Wang P.K."/>
            <person name="Lv J."/>
        </authorList>
    </citation>
    <scope>NUCLEOTIDE SEQUENCE [LARGE SCALE GENOMIC DNA]</scope>
    <source>
        <strain evidence="2">fig4</strain>
    </source>
</reference>
<dbReference type="AlphaFoldDB" id="A0A5B9DJD8"/>
<evidence type="ECO:0000313" key="2">
    <source>
        <dbReference type="Proteomes" id="UP000321062"/>
    </source>
</evidence>
<keyword evidence="2" id="KW-1185">Reference proteome</keyword>
<dbReference type="EMBL" id="CP041690">
    <property type="protein sequence ID" value="QEE19411.1"/>
    <property type="molecule type" value="Genomic_DNA"/>
</dbReference>